<dbReference type="Pfam" id="PF00440">
    <property type="entry name" value="TetR_N"/>
    <property type="match status" value="1"/>
</dbReference>
<dbReference type="Proteomes" id="UP000279446">
    <property type="component" value="Unassembled WGS sequence"/>
</dbReference>
<dbReference type="PRINTS" id="PR00455">
    <property type="entry name" value="HTHTETR"/>
</dbReference>
<sequence length="306" mass="35313">MMKDLLSTKSEEKKKLILRTAMQLFAIKGVPATSMQEIADICGMSKGSLYLQFKSKEELEHSVFDYCYEMLQDHLLQVERQPELPPREKLCRQVEVLLNLVLELREFLMMQLKDWITNGDPNHKQHFIKKHNDQLFIFGKEKLISLYGIDISPYIADLLMLANGMISSYTQLLFHPQVAIETSRLASHLVDLLDVTAASLLRDRPQPLISEEILTGLSHKQPCRMQPSRHPLQVIKELKTASEDLLDDPRERKHVLESLQILEDEIAALRPRHAIINGMLGNLTDFWGLENQLLELKVLLQPYLNK</sequence>
<dbReference type="EMBL" id="RZNY01000027">
    <property type="protein sequence ID" value="RUT41779.1"/>
    <property type="molecule type" value="Genomic_DNA"/>
</dbReference>
<name>A0A433Y1V4_9BACL</name>
<dbReference type="PANTHER" id="PTHR43479">
    <property type="entry name" value="ACREF/ENVCD OPERON REPRESSOR-RELATED"/>
    <property type="match status" value="1"/>
</dbReference>
<evidence type="ECO:0000256" key="1">
    <source>
        <dbReference type="ARBA" id="ARBA00023125"/>
    </source>
</evidence>
<reference evidence="4 5" key="1">
    <citation type="submission" date="2018-12" db="EMBL/GenBank/DDBJ databases">
        <authorList>
            <person name="Sun L."/>
            <person name="Chen Z."/>
        </authorList>
    </citation>
    <scope>NUCLEOTIDE SEQUENCE [LARGE SCALE GENOMIC DNA]</scope>
    <source>
        <strain evidence="4 5">DSM 15890</strain>
    </source>
</reference>
<evidence type="ECO:0000313" key="5">
    <source>
        <dbReference type="Proteomes" id="UP000279446"/>
    </source>
</evidence>
<evidence type="ECO:0000313" key="4">
    <source>
        <dbReference type="EMBL" id="RUT41779.1"/>
    </source>
</evidence>
<keyword evidence="1 2" id="KW-0238">DNA-binding</keyword>
<organism evidence="4 5">
    <name type="scientific">Paenibacillus anaericanus</name>
    <dbReference type="NCBI Taxonomy" id="170367"/>
    <lineage>
        <taxon>Bacteria</taxon>
        <taxon>Bacillati</taxon>
        <taxon>Bacillota</taxon>
        <taxon>Bacilli</taxon>
        <taxon>Bacillales</taxon>
        <taxon>Paenibacillaceae</taxon>
        <taxon>Paenibacillus</taxon>
    </lineage>
</organism>
<dbReference type="InterPro" id="IPR009057">
    <property type="entry name" value="Homeodomain-like_sf"/>
</dbReference>
<dbReference type="SUPFAM" id="SSF46689">
    <property type="entry name" value="Homeodomain-like"/>
    <property type="match status" value="1"/>
</dbReference>
<dbReference type="InterPro" id="IPR050624">
    <property type="entry name" value="HTH-type_Tx_Regulator"/>
</dbReference>
<protein>
    <submittedName>
        <fullName evidence="4">TetR/AcrR family transcriptional regulator</fullName>
    </submittedName>
</protein>
<evidence type="ECO:0000259" key="3">
    <source>
        <dbReference type="PROSITE" id="PS50977"/>
    </source>
</evidence>
<accession>A0A433Y1V4</accession>
<dbReference type="OrthoDB" id="9812993at2"/>
<dbReference type="GO" id="GO:0003677">
    <property type="term" value="F:DNA binding"/>
    <property type="evidence" value="ECO:0007669"/>
    <property type="project" value="UniProtKB-UniRule"/>
</dbReference>
<dbReference type="Gene3D" id="1.10.357.10">
    <property type="entry name" value="Tetracycline Repressor, domain 2"/>
    <property type="match status" value="1"/>
</dbReference>
<keyword evidence="5" id="KW-1185">Reference proteome</keyword>
<evidence type="ECO:0000256" key="2">
    <source>
        <dbReference type="PROSITE-ProRule" id="PRU00335"/>
    </source>
</evidence>
<proteinExistence type="predicted"/>
<dbReference type="InterPro" id="IPR001647">
    <property type="entry name" value="HTH_TetR"/>
</dbReference>
<dbReference type="PROSITE" id="PS50977">
    <property type="entry name" value="HTH_TETR_2"/>
    <property type="match status" value="1"/>
</dbReference>
<gene>
    <name evidence="4" type="ORF">EJP82_22775</name>
</gene>
<feature type="DNA-binding region" description="H-T-H motif" evidence="2">
    <location>
        <begin position="34"/>
        <end position="53"/>
    </location>
</feature>
<feature type="domain" description="HTH tetR-type" evidence="3">
    <location>
        <begin position="11"/>
        <end position="71"/>
    </location>
</feature>
<comment type="caution">
    <text evidence="4">The sequence shown here is derived from an EMBL/GenBank/DDBJ whole genome shotgun (WGS) entry which is preliminary data.</text>
</comment>
<dbReference type="PANTHER" id="PTHR43479:SF22">
    <property type="entry name" value="TRANSCRIPTIONAL REGULATOR, TETR FAMILY"/>
    <property type="match status" value="1"/>
</dbReference>
<dbReference type="AlphaFoldDB" id="A0A433Y1V4"/>